<protein>
    <submittedName>
        <fullName evidence="2">Thiamine biosynthesis protein ThiJ</fullName>
    </submittedName>
</protein>
<dbReference type="PANTHER" id="PTHR43130">
    <property type="entry name" value="ARAC-FAMILY TRANSCRIPTIONAL REGULATOR"/>
    <property type="match status" value="1"/>
</dbReference>
<dbReference type="RefSeq" id="WP_151859797.1">
    <property type="nucleotide sequence ID" value="NZ_WBZC01000004.1"/>
</dbReference>
<dbReference type="PANTHER" id="PTHR43130:SF3">
    <property type="entry name" value="HTH-TYPE TRANSCRIPTIONAL REGULATOR RV1931C"/>
    <property type="match status" value="1"/>
</dbReference>
<dbReference type="InterPro" id="IPR029062">
    <property type="entry name" value="Class_I_gatase-like"/>
</dbReference>
<evidence type="ECO:0000313" key="2">
    <source>
        <dbReference type="EMBL" id="KAB3538570.1"/>
    </source>
</evidence>
<dbReference type="InterPro" id="IPR002818">
    <property type="entry name" value="DJ-1/PfpI"/>
</dbReference>
<gene>
    <name evidence="2" type="ORF">F8154_01370</name>
</gene>
<dbReference type="AlphaFoldDB" id="A0A6I0F7E8"/>
<reference evidence="2 3" key="1">
    <citation type="submission" date="2019-10" db="EMBL/GenBank/DDBJ databases">
        <title>Alkaliphilus serpentinus sp. nov. and Alkaliphilus pronyensis sp. nov., two novel anaerobic alkaliphilic species isolated from the serpentinized-hosted hydrothermal field of the Prony Bay (New Caledonia).</title>
        <authorList>
            <person name="Postec A."/>
        </authorList>
    </citation>
    <scope>NUCLEOTIDE SEQUENCE [LARGE SCALE GENOMIC DNA]</scope>
    <source>
        <strain evidence="2 3">LacV</strain>
    </source>
</reference>
<evidence type="ECO:0000313" key="3">
    <source>
        <dbReference type="Proteomes" id="UP000432715"/>
    </source>
</evidence>
<proteinExistence type="predicted"/>
<dbReference type="Gene3D" id="3.40.50.880">
    <property type="match status" value="1"/>
</dbReference>
<dbReference type="EMBL" id="WBZC01000004">
    <property type="protein sequence ID" value="KAB3538570.1"/>
    <property type="molecule type" value="Genomic_DNA"/>
</dbReference>
<dbReference type="GO" id="GO:0006355">
    <property type="term" value="P:regulation of DNA-templated transcription"/>
    <property type="evidence" value="ECO:0007669"/>
    <property type="project" value="TreeGrafter"/>
</dbReference>
<accession>A0A6I0F7E8</accession>
<keyword evidence="3" id="KW-1185">Reference proteome</keyword>
<dbReference type="SUPFAM" id="SSF52317">
    <property type="entry name" value="Class I glutamine amidotransferase-like"/>
    <property type="match status" value="1"/>
</dbReference>
<dbReference type="Proteomes" id="UP000432715">
    <property type="component" value="Unassembled WGS sequence"/>
</dbReference>
<dbReference type="InterPro" id="IPR052158">
    <property type="entry name" value="INH-QAR"/>
</dbReference>
<comment type="caution">
    <text evidence="2">The sequence shown here is derived from an EMBL/GenBank/DDBJ whole genome shotgun (WGS) entry which is preliminary data.</text>
</comment>
<sequence length="191" mass="21984">MKKILVFIYDDMADFEITFLTHLLGTNTEKEIIPVAFEDKIIKSRCGMLYKPLMLVKDILVNDEIEGLIITGGWNGEIRVELMDLIKELNDRNKLLAAICAGPRFLAKAGVLKDKKYTTSIIEWTDEHKAQFNEDDPFPRNNFENKRALTDRNIITAQGVAFIDFAVEVCEWFSLFNNEKEKTDFLKTIKG</sequence>
<feature type="domain" description="DJ-1/PfpI" evidence="1">
    <location>
        <begin position="2"/>
        <end position="171"/>
    </location>
</feature>
<organism evidence="2 3">
    <name type="scientific">Alkaliphilus pronyensis</name>
    <dbReference type="NCBI Taxonomy" id="1482732"/>
    <lineage>
        <taxon>Bacteria</taxon>
        <taxon>Bacillati</taxon>
        <taxon>Bacillota</taxon>
        <taxon>Clostridia</taxon>
        <taxon>Peptostreptococcales</taxon>
        <taxon>Natronincolaceae</taxon>
        <taxon>Alkaliphilus</taxon>
    </lineage>
</organism>
<name>A0A6I0F7E8_9FIRM</name>
<dbReference type="OrthoDB" id="6003696at2"/>
<dbReference type="Pfam" id="PF01965">
    <property type="entry name" value="DJ-1_PfpI"/>
    <property type="match status" value="1"/>
</dbReference>
<evidence type="ECO:0000259" key="1">
    <source>
        <dbReference type="Pfam" id="PF01965"/>
    </source>
</evidence>